<keyword evidence="2" id="KW-1185">Reference proteome</keyword>
<accession>A0AAE3GZV6</accession>
<dbReference type="RefSeq" id="WP_255036000.1">
    <property type="nucleotide sequence ID" value="NZ_RJUF01000007.1"/>
</dbReference>
<dbReference type="Pfam" id="PF13366">
    <property type="entry name" value="PDDEXK_3"/>
    <property type="match status" value="1"/>
</dbReference>
<dbReference type="InterPro" id="IPR026350">
    <property type="entry name" value="GxxExxY"/>
</dbReference>
<protein>
    <submittedName>
        <fullName evidence="1">GxxExxY protein</fullName>
    </submittedName>
</protein>
<name>A0AAE3GZV6_9BACT</name>
<evidence type="ECO:0000313" key="2">
    <source>
        <dbReference type="Proteomes" id="UP001204144"/>
    </source>
</evidence>
<dbReference type="NCBIfam" id="TIGR04256">
    <property type="entry name" value="GxxExxY"/>
    <property type="match status" value="1"/>
</dbReference>
<gene>
    <name evidence="1" type="ORF">EGI31_04695</name>
</gene>
<dbReference type="Proteomes" id="UP001204144">
    <property type="component" value="Unassembled WGS sequence"/>
</dbReference>
<proteinExistence type="predicted"/>
<comment type="caution">
    <text evidence="1">The sequence shown here is derived from an EMBL/GenBank/DDBJ whole genome shotgun (WGS) entry which is preliminary data.</text>
</comment>
<reference evidence="1 2" key="1">
    <citation type="submission" date="2018-11" db="EMBL/GenBank/DDBJ databases">
        <title>Novel bacteria species description.</title>
        <authorList>
            <person name="Han J.-H."/>
        </authorList>
    </citation>
    <scope>NUCLEOTIDE SEQUENCE [LARGE SCALE GENOMIC DNA]</scope>
    <source>
        <strain evidence="1 2">KCTC23259</strain>
    </source>
</reference>
<dbReference type="EMBL" id="RJUF01000007">
    <property type="protein sequence ID" value="MCP9762243.1"/>
    <property type="molecule type" value="Genomic_DNA"/>
</dbReference>
<dbReference type="AlphaFoldDB" id="A0AAE3GZV6"/>
<evidence type="ECO:0000313" key="1">
    <source>
        <dbReference type="EMBL" id="MCP9762243.1"/>
    </source>
</evidence>
<organism evidence="1 2">
    <name type="scientific">Lacihabitans soyangensis</name>
    <dbReference type="NCBI Taxonomy" id="869394"/>
    <lineage>
        <taxon>Bacteria</taxon>
        <taxon>Pseudomonadati</taxon>
        <taxon>Bacteroidota</taxon>
        <taxon>Cytophagia</taxon>
        <taxon>Cytophagales</taxon>
        <taxon>Leadbetterellaceae</taxon>
        <taxon>Lacihabitans</taxon>
    </lineage>
</organism>
<sequence>MEELNMLSEKILRCAFTVHNALGPGLLESAYEECLFYELKSSGLLVEKQKALPLVYKEIHLETGYRIDLIVNKQIILEIKSIEAIADIHVAQVLTYLKLSNCRLGLLLNFNVPLLKSGIRRLIV</sequence>